<name>A0ABN6MU77_9BACT</name>
<keyword evidence="3" id="KW-1185">Reference proteome</keyword>
<accession>A0ABN6MU77</accession>
<evidence type="ECO:0000313" key="3">
    <source>
        <dbReference type="Proteomes" id="UP001162891"/>
    </source>
</evidence>
<dbReference type="SUPFAM" id="SSF48695">
    <property type="entry name" value="Multiheme cytochromes"/>
    <property type="match status" value="1"/>
</dbReference>
<evidence type="ECO:0000256" key="1">
    <source>
        <dbReference type="SAM" id="SignalP"/>
    </source>
</evidence>
<dbReference type="InterPro" id="IPR010181">
    <property type="entry name" value="CGCAxxGCC_motif"/>
</dbReference>
<dbReference type="Pfam" id="PF09719">
    <property type="entry name" value="C_GCAxxG_C_C"/>
    <property type="match status" value="1"/>
</dbReference>
<keyword evidence="1" id="KW-0732">Signal</keyword>
<dbReference type="EMBL" id="AP025591">
    <property type="protein sequence ID" value="BDG04051.1"/>
    <property type="molecule type" value="Genomic_DNA"/>
</dbReference>
<feature type="signal peptide" evidence="1">
    <location>
        <begin position="1"/>
        <end position="23"/>
    </location>
</feature>
<feature type="chain" id="PRO_5046531263" evidence="1">
    <location>
        <begin position="24"/>
        <end position="287"/>
    </location>
</feature>
<dbReference type="InterPro" id="IPR006311">
    <property type="entry name" value="TAT_signal"/>
</dbReference>
<dbReference type="InterPro" id="IPR036280">
    <property type="entry name" value="Multihaem_cyt_sf"/>
</dbReference>
<protein>
    <submittedName>
        <fullName evidence="2">Tat pathway signal protein</fullName>
    </submittedName>
</protein>
<dbReference type="PROSITE" id="PS51318">
    <property type="entry name" value="TAT"/>
    <property type="match status" value="1"/>
</dbReference>
<organism evidence="2 3">
    <name type="scientific">Anaeromyxobacter oryzae</name>
    <dbReference type="NCBI Taxonomy" id="2918170"/>
    <lineage>
        <taxon>Bacteria</taxon>
        <taxon>Pseudomonadati</taxon>
        <taxon>Myxococcota</taxon>
        <taxon>Myxococcia</taxon>
        <taxon>Myxococcales</taxon>
        <taxon>Cystobacterineae</taxon>
        <taxon>Anaeromyxobacteraceae</taxon>
        <taxon>Anaeromyxobacter</taxon>
    </lineage>
</organism>
<proteinExistence type="predicted"/>
<reference evidence="3" key="1">
    <citation type="journal article" date="2022" name="Int. J. Syst. Evol. Microbiol.">
        <title>Anaeromyxobacter oryzae sp. nov., Anaeromyxobacter diazotrophicus sp. nov. and Anaeromyxobacter paludicola sp. nov., isolated from paddy soils.</title>
        <authorList>
            <person name="Itoh H."/>
            <person name="Xu Z."/>
            <person name="Mise K."/>
            <person name="Masuda Y."/>
            <person name="Ushijima N."/>
            <person name="Hayakawa C."/>
            <person name="Shiratori Y."/>
            <person name="Senoo K."/>
        </authorList>
    </citation>
    <scope>NUCLEOTIDE SEQUENCE [LARGE SCALE GENOMIC DNA]</scope>
    <source>
        <strain evidence="3">Red232</strain>
    </source>
</reference>
<dbReference type="Proteomes" id="UP001162891">
    <property type="component" value="Chromosome"/>
</dbReference>
<gene>
    <name evidence="2" type="ORF">AMOR_30470</name>
</gene>
<sequence length="287" mass="30266">MSKKPNAGLSRRAFLGGAGGAVAAGTLAAALGTPAAAEAQVPPPPGPWPLPVLNPDVVRDAGYFGYWTNDPYKNTNYGCAYGVAAALLASIRSGLGPGSPWDALPLEMFKWGKTGAVESGTLCGALAGAMPIFSLASPASVVEMGSDLIRWYQEAPLPSMEMDYLDPKRRYPQQAQSISESPLCHISVSSWCKASGKLSSSTDRKTRCGKITGDVAKVAAIILNRLVPGQKYVPLYPTQPELYAECVHCHVDAPPPPTPDAVRLNNSLGITNCMTCHPDAQPVMTKK</sequence>
<evidence type="ECO:0000313" key="2">
    <source>
        <dbReference type="EMBL" id="BDG04051.1"/>
    </source>
</evidence>
<dbReference type="RefSeq" id="WP_248352426.1">
    <property type="nucleotide sequence ID" value="NZ_AP025591.1"/>
</dbReference>